<dbReference type="OrthoDB" id="413903at2759"/>
<reference evidence="2" key="1">
    <citation type="submission" date="2021-02" db="EMBL/GenBank/DDBJ databases">
        <authorList>
            <person name="Dougan E. K."/>
            <person name="Rhodes N."/>
            <person name="Thang M."/>
            <person name="Chan C."/>
        </authorList>
    </citation>
    <scope>NUCLEOTIDE SEQUENCE</scope>
</reference>
<gene>
    <name evidence="2" type="ORF">SNEC2469_LOCUS21268</name>
</gene>
<evidence type="ECO:0008006" key="4">
    <source>
        <dbReference type="Google" id="ProtNLM"/>
    </source>
</evidence>
<keyword evidence="1" id="KW-0732">Signal</keyword>
<protein>
    <recommendedName>
        <fullName evidence="4">Tyrosine-protein kinase ephrin type A/B receptor-like domain-containing protein</fullName>
    </recommendedName>
</protein>
<sequence>MLLFPLTMLCVGLIQQGGTTRHQVIKGAEAETTAQSRVVCCNFHGYLSTEKDEAACNGNPVMRYGPCVKEQYQCYYCGGDYYTKWAGDATCHSCSVTSGPCRKMR</sequence>
<name>A0A812XH87_9DINO</name>
<organism evidence="2 3">
    <name type="scientific">Symbiodinium necroappetens</name>
    <dbReference type="NCBI Taxonomy" id="1628268"/>
    <lineage>
        <taxon>Eukaryota</taxon>
        <taxon>Sar</taxon>
        <taxon>Alveolata</taxon>
        <taxon>Dinophyceae</taxon>
        <taxon>Suessiales</taxon>
        <taxon>Symbiodiniaceae</taxon>
        <taxon>Symbiodinium</taxon>
    </lineage>
</organism>
<feature type="signal peptide" evidence="1">
    <location>
        <begin position="1"/>
        <end position="20"/>
    </location>
</feature>
<evidence type="ECO:0000313" key="3">
    <source>
        <dbReference type="Proteomes" id="UP000601435"/>
    </source>
</evidence>
<keyword evidence="3" id="KW-1185">Reference proteome</keyword>
<comment type="caution">
    <text evidence="2">The sequence shown here is derived from an EMBL/GenBank/DDBJ whole genome shotgun (WGS) entry which is preliminary data.</text>
</comment>
<dbReference type="EMBL" id="CAJNJA010037616">
    <property type="protein sequence ID" value="CAE7735847.1"/>
    <property type="molecule type" value="Genomic_DNA"/>
</dbReference>
<accession>A0A812XH87</accession>
<proteinExistence type="predicted"/>
<feature type="chain" id="PRO_5032931384" description="Tyrosine-protein kinase ephrin type A/B receptor-like domain-containing protein" evidence="1">
    <location>
        <begin position="21"/>
        <end position="105"/>
    </location>
</feature>
<dbReference type="Proteomes" id="UP000601435">
    <property type="component" value="Unassembled WGS sequence"/>
</dbReference>
<evidence type="ECO:0000256" key="1">
    <source>
        <dbReference type="SAM" id="SignalP"/>
    </source>
</evidence>
<dbReference type="AlphaFoldDB" id="A0A812XH87"/>
<evidence type="ECO:0000313" key="2">
    <source>
        <dbReference type="EMBL" id="CAE7735847.1"/>
    </source>
</evidence>